<dbReference type="InterPro" id="IPR018060">
    <property type="entry name" value="HTH_AraC"/>
</dbReference>
<dbReference type="SUPFAM" id="SSF46689">
    <property type="entry name" value="Homeodomain-like"/>
    <property type="match status" value="1"/>
</dbReference>
<dbReference type="EMBL" id="VNJJ01000011">
    <property type="protein sequence ID" value="TVX97723.1"/>
    <property type="molecule type" value="Genomic_DNA"/>
</dbReference>
<evidence type="ECO:0000313" key="6">
    <source>
        <dbReference type="Proteomes" id="UP000316330"/>
    </source>
</evidence>
<feature type="domain" description="HTH araC/xylS-type" evidence="4">
    <location>
        <begin position="164"/>
        <end position="263"/>
    </location>
</feature>
<dbReference type="PROSITE" id="PS01124">
    <property type="entry name" value="HTH_ARAC_FAMILY_2"/>
    <property type="match status" value="1"/>
</dbReference>
<sequence length="277" mass="31516">MMYTPIQFIDNRHLHHQLTYREIPACASLRPFVACYWYLESSSPLLEEVPHRVLPDGCVDILFDITAGEVRFVGVMSEADVIPLIGDVHSMGIRFYLHSIPFLLNGESSFLANSMLRLGEVWGSQAAFADKVLMPELSVAQRIKVIEKELISRFKHYDPDPKWCGMLNLITEKNGKITIAELAEYYTISERHISRTFKALAGITAKEYTNIIRFQNVLRQLKQMNSSINWSDLSVHSGYYDQSHFINEFKKRYGITPGSLIAGACPIFPIQSPLSLV</sequence>
<keyword evidence="2" id="KW-0238">DNA-binding</keyword>
<dbReference type="OrthoDB" id="323290at2"/>
<organism evidence="5 6">
    <name type="scientific">Cohnella terricola</name>
    <dbReference type="NCBI Taxonomy" id="1289167"/>
    <lineage>
        <taxon>Bacteria</taxon>
        <taxon>Bacillati</taxon>
        <taxon>Bacillota</taxon>
        <taxon>Bacilli</taxon>
        <taxon>Bacillales</taxon>
        <taxon>Paenibacillaceae</taxon>
        <taxon>Cohnella</taxon>
    </lineage>
</organism>
<keyword evidence="1" id="KW-0805">Transcription regulation</keyword>
<dbReference type="AlphaFoldDB" id="A0A559JCZ1"/>
<keyword evidence="3" id="KW-0804">Transcription</keyword>
<keyword evidence="6" id="KW-1185">Reference proteome</keyword>
<dbReference type="PANTHER" id="PTHR46796">
    <property type="entry name" value="HTH-TYPE TRANSCRIPTIONAL ACTIVATOR RHAS-RELATED"/>
    <property type="match status" value="1"/>
</dbReference>
<name>A0A559JCZ1_9BACL</name>
<gene>
    <name evidence="5" type="ORF">FPZ45_18310</name>
</gene>
<dbReference type="RefSeq" id="WP_144705126.1">
    <property type="nucleotide sequence ID" value="NZ_VNJJ01000011.1"/>
</dbReference>
<reference evidence="5 6" key="1">
    <citation type="submission" date="2019-07" db="EMBL/GenBank/DDBJ databases">
        <authorList>
            <person name="Kim J."/>
        </authorList>
    </citation>
    <scope>NUCLEOTIDE SEQUENCE [LARGE SCALE GENOMIC DNA]</scope>
    <source>
        <strain evidence="5 6">G13</strain>
    </source>
</reference>
<dbReference type="Pfam" id="PF12833">
    <property type="entry name" value="HTH_18"/>
    <property type="match status" value="1"/>
</dbReference>
<dbReference type="GO" id="GO:0043565">
    <property type="term" value="F:sequence-specific DNA binding"/>
    <property type="evidence" value="ECO:0007669"/>
    <property type="project" value="InterPro"/>
</dbReference>
<evidence type="ECO:0000259" key="4">
    <source>
        <dbReference type="PROSITE" id="PS01124"/>
    </source>
</evidence>
<dbReference type="InterPro" id="IPR046532">
    <property type="entry name" value="DUF6597"/>
</dbReference>
<evidence type="ECO:0000256" key="3">
    <source>
        <dbReference type="ARBA" id="ARBA00023163"/>
    </source>
</evidence>
<dbReference type="SMART" id="SM00342">
    <property type="entry name" value="HTH_ARAC"/>
    <property type="match status" value="1"/>
</dbReference>
<evidence type="ECO:0000256" key="1">
    <source>
        <dbReference type="ARBA" id="ARBA00023015"/>
    </source>
</evidence>
<dbReference type="Proteomes" id="UP000316330">
    <property type="component" value="Unassembled WGS sequence"/>
</dbReference>
<dbReference type="InterPro" id="IPR009057">
    <property type="entry name" value="Homeodomain-like_sf"/>
</dbReference>
<proteinExistence type="predicted"/>
<dbReference type="Pfam" id="PF20240">
    <property type="entry name" value="DUF6597"/>
    <property type="match status" value="1"/>
</dbReference>
<dbReference type="PANTHER" id="PTHR46796:SF13">
    <property type="entry name" value="HTH-TYPE TRANSCRIPTIONAL ACTIVATOR RHAS"/>
    <property type="match status" value="1"/>
</dbReference>
<evidence type="ECO:0000256" key="2">
    <source>
        <dbReference type="ARBA" id="ARBA00023125"/>
    </source>
</evidence>
<dbReference type="InterPro" id="IPR050204">
    <property type="entry name" value="AraC_XylS_family_regulators"/>
</dbReference>
<dbReference type="Gene3D" id="1.10.10.60">
    <property type="entry name" value="Homeodomain-like"/>
    <property type="match status" value="1"/>
</dbReference>
<accession>A0A559JCZ1</accession>
<evidence type="ECO:0000313" key="5">
    <source>
        <dbReference type="EMBL" id="TVX97723.1"/>
    </source>
</evidence>
<comment type="caution">
    <text evidence="5">The sequence shown here is derived from an EMBL/GenBank/DDBJ whole genome shotgun (WGS) entry which is preliminary data.</text>
</comment>
<dbReference type="GO" id="GO:0003700">
    <property type="term" value="F:DNA-binding transcription factor activity"/>
    <property type="evidence" value="ECO:0007669"/>
    <property type="project" value="InterPro"/>
</dbReference>
<protein>
    <submittedName>
        <fullName evidence="5">Helix-turn-helix transcriptional regulator</fullName>
    </submittedName>
</protein>